<evidence type="ECO:0008006" key="4">
    <source>
        <dbReference type="Google" id="ProtNLM"/>
    </source>
</evidence>
<accession>A0A1Y1VYR2</accession>
<evidence type="ECO:0000256" key="1">
    <source>
        <dbReference type="SAM" id="MobiDB-lite"/>
    </source>
</evidence>
<name>A0A1Y1VYR2_9FUNG</name>
<sequence length="721" mass="76206">MASLDTASNMCSLDDTATKLCATTSPPVPTLTTIAETPSGPVTTDLPPSAGASEIPMASLYQLPASGPHGLSAKPSQATGDPAYQLGNVPTSLVHQAVAAHGQLPKEWIQTLISQADRTGNLYGNAHMASCKHDPSQTGSSDSDSDDISRSLSILLSQQQQQQQLQANAKRFHTIGLPPHSGDYNATLMDILGFSFDSSRRVMSLPNSIGNMAMDIPADAHAPGVMDIPVVAGLGIGKTEDAQQMDSMAAAAAAVGLPSQHFMHAQLAPTMLTQSMQPPLIANSAPMSHQHHHLGIVGLTVSETQRPADILNFHAQTYPPLTSAAIPSSSIAMCSSSRSSVGTEMNSVMPSLAGLKRGFHTTVPSPEKTGASLDDSKPEMHSSTAPSTPRAKRGRPRSSKRQTQRGSTAKPAIETDSAESKSLSSIATEAVGPAPLHPSSFTSNQGDLLPSTPLTGDPPGHVMPEISASHSSGTPSLSSSTSTPAMPGLIPHRVDRQLAAAARPLLFVRPRIKDDQPRRRKRRCLSSNPGSAAGTPVDTPPDIVSAVPMPGPPLGEDGQTNLQWQRISEQRRRDAMRENFDLLKRMLPQEYMTSDDGRELARPVLLARFLRWVDDTLIEMESLKSEVARLKMQPGAMPIGGQQGTCGWEGQAREGAPQQLSGNSPMWEVAEAVAVAAAAAAAAAVAFQSFTKRNCRVQQPASTAFDAECNALKRCQQSAAR</sequence>
<feature type="compositionally biased region" description="Low complexity" evidence="1">
    <location>
        <begin position="467"/>
        <end position="483"/>
    </location>
</feature>
<feature type="region of interest" description="Disordered" evidence="1">
    <location>
        <begin position="357"/>
        <end position="484"/>
    </location>
</feature>
<reference evidence="2 3" key="1">
    <citation type="submission" date="2016-07" db="EMBL/GenBank/DDBJ databases">
        <title>Pervasive Adenine N6-methylation of Active Genes in Fungi.</title>
        <authorList>
            <consortium name="DOE Joint Genome Institute"/>
            <person name="Mondo S.J."/>
            <person name="Dannebaum R.O."/>
            <person name="Kuo R.C."/>
            <person name="Labutti K."/>
            <person name="Haridas S."/>
            <person name="Kuo A."/>
            <person name="Salamov A."/>
            <person name="Ahrendt S.R."/>
            <person name="Lipzen A."/>
            <person name="Sullivan W."/>
            <person name="Andreopoulos W.B."/>
            <person name="Clum A."/>
            <person name="Lindquist E."/>
            <person name="Daum C."/>
            <person name="Ramamoorthy G.K."/>
            <person name="Gryganskyi A."/>
            <person name="Culley D."/>
            <person name="Magnuson J.K."/>
            <person name="James T.Y."/>
            <person name="O'Malley M.A."/>
            <person name="Stajich J.E."/>
            <person name="Spatafora J.W."/>
            <person name="Visel A."/>
            <person name="Grigoriev I.V."/>
        </authorList>
    </citation>
    <scope>NUCLEOTIDE SEQUENCE [LARGE SCALE GENOMIC DNA]</scope>
    <source>
        <strain evidence="2 3">ATCC 12442</strain>
    </source>
</reference>
<organism evidence="2 3">
    <name type="scientific">Linderina pennispora</name>
    <dbReference type="NCBI Taxonomy" id="61395"/>
    <lineage>
        <taxon>Eukaryota</taxon>
        <taxon>Fungi</taxon>
        <taxon>Fungi incertae sedis</taxon>
        <taxon>Zoopagomycota</taxon>
        <taxon>Kickxellomycotina</taxon>
        <taxon>Kickxellomycetes</taxon>
        <taxon>Kickxellales</taxon>
        <taxon>Kickxellaceae</taxon>
        <taxon>Linderina</taxon>
    </lineage>
</organism>
<dbReference type="GeneID" id="63808663"/>
<feature type="region of interest" description="Disordered" evidence="1">
    <location>
        <begin position="511"/>
        <end position="542"/>
    </location>
</feature>
<dbReference type="RefSeq" id="XP_040740192.1">
    <property type="nucleotide sequence ID" value="XM_040892015.1"/>
</dbReference>
<feature type="region of interest" description="Disordered" evidence="1">
    <location>
        <begin position="126"/>
        <end position="148"/>
    </location>
</feature>
<dbReference type="OrthoDB" id="5778525at2759"/>
<proteinExistence type="predicted"/>
<feature type="region of interest" description="Disordered" evidence="1">
    <location>
        <begin position="30"/>
        <end position="51"/>
    </location>
</feature>
<dbReference type="AlphaFoldDB" id="A0A1Y1VYR2"/>
<feature type="compositionally biased region" description="Polar residues" evidence="1">
    <location>
        <begin position="30"/>
        <end position="42"/>
    </location>
</feature>
<dbReference type="CDD" id="cd00083">
    <property type="entry name" value="bHLH_SF"/>
    <property type="match status" value="1"/>
</dbReference>
<keyword evidence="3" id="KW-1185">Reference proteome</keyword>
<comment type="caution">
    <text evidence="2">The sequence shown here is derived from an EMBL/GenBank/DDBJ whole genome shotgun (WGS) entry which is preliminary data.</text>
</comment>
<gene>
    <name evidence="2" type="ORF">DL89DRAFT_72678</name>
</gene>
<protein>
    <recommendedName>
        <fullName evidence="4">BHLH domain-containing protein</fullName>
    </recommendedName>
</protein>
<dbReference type="Proteomes" id="UP000193922">
    <property type="component" value="Unassembled WGS sequence"/>
</dbReference>
<evidence type="ECO:0000313" key="2">
    <source>
        <dbReference type="EMBL" id="ORX66165.1"/>
    </source>
</evidence>
<feature type="compositionally biased region" description="Basic residues" evidence="1">
    <location>
        <begin position="390"/>
        <end position="403"/>
    </location>
</feature>
<evidence type="ECO:0000313" key="3">
    <source>
        <dbReference type="Proteomes" id="UP000193922"/>
    </source>
</evidence>
<dbReference type="EMBL" id="MCFD01000017">
    <property type="protein sequence ID" value="ORX66165.1"/>
    <property type="molecule type" value="Genomic_DNA"/>
</dbReference>